<keyword evidence="4 14" id="KW-0436">Ligase</keyword>
<feature type="binding site" evidence="14">
    <location>
        <position position="296"/>
    </location>
    <ligand>
        <name>NAD(+)</name>
        <dbReference type="ChEBI" id="CHEBI:57540"/>
    </ligand>
</feature>
<evidence type="ECO:0000256" key="1">
    <source>
        <dbReference type="ARBA" id="ARBA00004067"/>
    </source>
</evidence>
<evidence type="ECO:0000256" key="14">
    <source>
        <dbReference type="HAMAP-Rule" id="MF_01588"/>
    </source>
</evidence>
<dbReference type="InterPro" id="IPR010994">
    <property type="entry name" value="RuvA_2-like"/>
</dbReference>
<dbReference type="SMART" id="SM00532">
    <property type="entry name" value="LIGANc"/>
    <property type="match status" value="1"/>
</dbReference>
<comment type="similarity">
    <text evidence="13 14">Belongs to the NAD-dependent DNA ligase family. LigA subfamily.</text>
</comment>
<dbReference type="GO" id="GO:0006260">
    <property type="term" value="P:DNA replication"/>
    <property type="evidence" value="ECO:0007669"/>
    <property type="project" value="UniProtKB-KW"/>
</dbReference>
<dbReference type="FunFam" id="1.10.150.20:FF:000007">
    <property type="entry name" value="DNA ligase"/>
    <property type="match status" value="1"/>
</dbReference>
<proteinExistence type="inferred from homology"/>
<dbReference type="PANTHER" id="PTHR23389">
    <property type="entry name" value="CHROMOSOME TRANSMISSION FIDELITY FACTOR 18"/>
    <property type="match status" value="1"/>
</dbReference>
<comment type="caution">
    <text evidence="14">Lacks conserved residue(s) required for the propagation of feature annotation.</text>
</comment>
<feature type="binding site" evidence="14">
    <location>
        <position position="179"/>
    </location>
    <ligand>
        <name>NAD(+)</name>
        <dbReference type="ChEBI" id="CHEBI:57540"/>
    </ligand>
</feature>
<keyword evidence="14" id="KW-0464">Manganese</keyword>
<dbReference type="Gene3D" id="1.10.287.610">
    <property type="entry name" value="Helix hairpin bin"/>
    <property type="match status" value="1"/>
</dbReference>
<comment type="catalytic activity">
    <reaction evidence="12 14">
        <text>NAD(+) + (deoxyribonucleotide)n-3'-hydroxyl + 5'-phospho-(deoxyribonucleotide)m = (deoxyribonucleotide)n+m + AMP + beta-nicotinamide D-nucleotide.</text>
        <dbReference type="EC" id="6.5.1.2"/>
    </reaction>
</comment>
<evidence type="ECO:0000313" key="16">
    <source>
        <dbReference type="EMBL" id="TDR20428.1"/>
    </source>
</evidence>
<feature type="binding site" evidence="14">
    <location>
        <position position="417"/>
    </location>
    <ligand>
        <name>Zn(2+)</name>
        <dbReference type="ChEBI" id="CHEBI:29105"/>
    </ligand>
</feature>
<dbReference type="GO" id="GO:0003911">
    <property type="term" value="F:DNA ligase (NAD+) activity"/>
    <property type="evidence" value="ECO:0007669"/>
    <property type="project" value="UniProtKB-UniRule"/>
</dbReference>
<dbReference type="SUPFAM" id="SSF47781">
    <property type="entry name" value="RuvA domain 2-like"/>
    <property type="match status" value="1"/>
</dbReference>
<feature type="domain" description="BRCT" evidence="15">
    <location>
        <begin position="597"/>
        <end position="672"/>
    </location>
</feature>
<dbReference type="InterPro" id="IPR004149">
    <property type="entry name" value="Znf_DNAligase_C4"/>
</dbReference>
<feature type="binding site" evidence="14">
    <location>
        <position position="414"/>
    </location>
    <ligand>
        <name>Zn(2+)</name>
        <dbReference type="ChEBI" id="CHEBI:29105"/>
    </ligand>
</feature>
<dbReference type="OrthoDB" id="9759736at2"/>
<dbReference type="Pfam" id="PF14520">
    <property type="entry name" value="HHH_5"/>
    <property type="match status" value="1"/>
</dbReference>
<dbReference type="FunFam" id="3.30.470.30:FF:000001">
    <property type="entry name" value="DNA ligase"/>
    <property type="match status" value="1"/>
</dbReference>
<comment type="caution">
    <text evidence="16">The sequence shown here is derived from an EMBL/GenBank/DDBJ whole genome shotgun (WGS) entry which is preliminary data.</text>
</comment>
<gene>
    <name evidence="14" type="primary">ligA</name>
    <name evidence="16" type="ORF">C8D91_1400</name>
</gene>
<dbReference type="Pfam" id="PF03120">
    <property type="entry name" value="OB_DNA_ligase"/>
    <property type="match status" value="1"/>
</dbReference>
<dbReference type="Pfam" id="PF03119">
    <property type="entry name" value="DNA_ligase_ZBD"/>
    <property type="match status" value="1"/>
</dbReference>
<dbReference type="Pfam" id="PF00533">
    <property type="entry name" value="BRCT"/>
    <property type="match status" value="1"/>
</dbReference>
<dbReference type="PROSITE" id="PS50172">
    <property type="entry name" value="BRCT"/>
    <property type="match status" value="1"/>
</dbReference>
<dbReference type="SUPFAM" id="SSF56091">
    <property type="entry name" value="DNA ligase/mRNA capping enzyme, catalytic domain"/>
    <property type="match status" value="1"/>
</dbReference>
<keyword evidence="9 14" id="KW-0460">Magnesium</keyword>
<feature type="binding site" evidence="14">
    <location>
        <position position="438"/>
    </location>
    <ligand>
        <name>Zn(2+)</name>
        <dbReference type="ChEBI" id="CHEBI:29105"/>
    </ligand>
</feature>
<feature type="binding site" evidence="14">
    <location>
        <position position="142"/>
    </location>
    <ligand>
        <name>NAD(+)</name>
        <dbReference type="ChEBI" id="CHEBI:57540"/>
    </ligand>
</feature>
<dbReference type="NCBIfam" id="TIGR00575">
    <property type="entry name" value="dnlj"/>
    <property type="match status" value="1"/>
</dbReference>
<dbReference type="Pfam" id="PF01653">
    <property type="entry name" value="DNA_ligase_aden"/>
    <property type="match status" value="1"/>
</dbReference>
<feature type="binding site" evidence="14">
    <location>
        <position position="119"/>
    </location>
    <ligand>
        <name>NAD(+)</name>
        <dbReference type="ChEBI" id="CHEBI:57540"/>
    </ligand>
</feature>
<comment type="cofactor">
    <cofactor evidence="14">
        <name>Mg(2+)</name>
        <dbReference type="ChEBI" id="CHEBI:18420"/>
    </cofactor>
    <cofactor evidence="14">
        <name>Mn(2+)</name>
        <dbReference type="ChEBI" id="CHEBI:29035"/>
    </cofactor>
</comment>
<keyword evidence="6 14" id="KW-0479">Metal-binding</keyword>
<dbReference type="EMBL" id="SNZB01000003">
    <property type="protein sequence ID" value="TDR20428.1"/>
    <property type="molecule type" value="Genomic_DNA"/>
</dbReference>
<dbReference type="Proteomes" id="UP000295724">
    <property type="component" value="Unassembled WGS sequence"/>
</dbReference>
<evidence type="ECO:0000256" key="7">
    <source>
        <dbReference type="ARBA" id="ARBA00022763"/>
    </source>
</evidence>
<evidence type="ECO:0000259" key="15">
    <source>
        <dbReference type="PROSITE" id="PS50172"/>
    </source>
</evidence>
<dbReference type="SUPFAM" id="SSF52113">
    <property type="entry name" value="BRCT domain"/>
    <property type="match status" value="1"/>
</dbReference>
<keyword evidence="11 14" id="KW-0234">DNA repair</keyword>
<dbReference type="InterPro" id="IPR036420">
    <property type="entry name" value="BRCT_dom_sf"/>
</dbReference>
<organism evidence="16 17">
    <name type="scientific">Marinicella litoralis</name>
    <dbReference type="NCBI Taxonomy" id="644220"/>
    <lineage>
        <taxon>Bacteria</taxon>
        <taxon>Pseudomonadati</taxon>
        <taxon>Pseudomonadota</taxon>
        <taxon>Gammaproteobacteria</taxon>
        <taxon>Lysobacterales</taxon>
        <taxon>Marinicellaceae</taxon>
        <taxon>Marinicella</taxon>
    </lineage>
</organism>
<evidence type="ECO:0000256" key="10">
    <source>
        <dbReference type="ARBA" id="ARBA00023027"/>
    </source>
</evidence>
<accession>A0A4R6XVE3</accession>
<evidence type="ECO:0000256" key="12">
    <source>
        <dbReference type="ARBA" id="ARBA00034005"/>
    </source>
</evidence>
<name>A0A4R6XVE3_9GAMM</name>
<dbReference type="SMART" id="SM00292">
    <property type="entry name" value="BRCT"/>
    <property type="match status" value="1"/>
</dbReference>
<evidence type="ECO:0000256" key="8">
    <source>
        <dbReference type="ARBA" id="ARBA00022833"/>
    </source>
</evidence>
<evidence type="ECO:0000256" key="2">
    <source>
        <dbReference type="ARBA" id="ARBA00012722"/>
    </source>
</evidence>
<dbReference type="InterPro" id="IPR001357">
    <property type="entry name" value="BRCT_dom"/>
</dbReference>
<dbReference type="Pfam" id="PF12826">
    <property type="entry name" value="HHH_2"/>
    <property type="match status" value="1"/>
</dbReference>
<evidence type="ECO:0000256" key="3">
    <source>
        <dbReference type="ARBA" id="ARBA00013308"/>
    </source>
</evidence>
<dbReference type="Gene3D" id="3.30.470.30">
    <property type="entry name" value="DNA ligase/mRNA capping enzyme"/>
    <property type="match status" value="1"/>
</dbReference>
<evidence type="ECO:0000256" key="6">
    <source>
        <dbReference type="ARBA" id="ARBA00022723"/>
    </source>
</evidence>
<evidence type="ECO:0000313" key="17">
    <source>
        <dbReference type="Proteomes" id="UP000295724"/>
    </source>
</evidence>
<dbReference type="GO" id="GO:0005829">
    <property type="term" value="C:cytosol"/>
    <property type="evidence" value="ECO:0007669"/>
    <property type="project" value="TreeGrafter"/>
</dbReference>
<protein>
    <recommendedName>
        <fullName evidence="3 14">DNA ligase</fullName>
        <ecNumber evidence="2 14">6.5.1.2</ecNumber>
    </recommendedName>
    <alternativeName>
        <fullName evidence="14">Polydeoxyribonucleotide synthase [NAD(+)]</fullName>
    </alternativeName>
</protein>
<dbReference type="GO" id="GO:0046872">
    <property type="term" value="F:metal ion binding"/>
    <property type="evidence" value="ECO:0007669"/>
    <property type="project" value="UniProtKB-KW"/>
</dbReference>
<dbReference type="CDD" id="cd17748">
    <property type="entry name" value="BRCT_DNA_ligase_like"/>
    <property type="match status" value="1"/>
</dbReference>
<dbReference type="InterPro" id="IPR004150">
    <property type="entry name" value="NAD_DNA_ligase_OB"/>
</dbReference>
<dbReference type="PROSITE" id="PS01056">
    <property type="entry name" value="DNA_LIGASE_N2"/>
    <property type="match status" value="1"/>
</dbReference>
<dbReference type="Gene3D" id="6.20.10.30">
    <property type="match status" value="1"/>
</dbReference>
<dbReference type="PIRSF" id="PIRSF001604">
    <property type="entry name" value="LigA"/>
    <property type="match status" value="1"/>
</dbReference>
<dbReference type="InterPro" id="IPR041663">
    <property type="entry name" value="DisA/LigA_HHH"/>
</dbReference>
<dbReference type="FunFam" id="2.40.50.140:FF:000012">
    <property type="entry name" value="DNA ligase"/>
    <property type="match status" value="1"/>
</dbReference>
<evidence type="ECO:0000256" key="5">
    <source>
        <dbReference type="ARBA" id="ARBA00022705"/>
    </source>
</evidence>
<dbReference type="GO" id="GO:0006281">
    <property type="term" value="P:DNA repair"/>
    <property type="evidence" value="ECO:0007669"/>
    <property type="project" value="UniProtKB-KW"/>
</dbReference>
<keyword evidence="5 14" id="KW-0235">DNA replication</keyword>
<feature type="binding site" evidence="14">
    <location>
        <begin position="34"/>
        <end position="38"/>
    </location>
    <ligand>
        <name>NAD(+)</name>
        <dbReference type="ChEBI" id="CHEBI:57540"/>
    </ligand>
</feature>
<keyword evidence="10 14" id="KW-0520">NAD</keyword>
<evidence type="ECO:0000256" key="9">
    <source>
        <dbReference type="ARBA" id="ARBA00022842"/>
    </source>
</evidence>
<keyword evidence="7 14" id="KW-0227">DNA damage</keyword>
<dbReference type="RefSeq" id="WP_099018276.1">
    <property type="nucleotide sequence ID" value="NZ_NIHB01000001.1"/>
</dbReference>
<dbReference type="PANTHER" id="PTHR23389:SF9">
    <property type="entry name" value="DNA LIGASE"/>
    <property type="match status" value="1"/>
</dbReference>
<dbReference type="SUPFAM" id="SSF50249">
    <property type="entry name" value="Nucleic acid-binding proteins"/>
    <property type="match status" value="1"/>
</dbReference>
<dbReference type="Gene3D" id="2.40.50.140">
    <property type="entry name" value="Nucleic acid-binding proteins"/>
    <property type="match status" value="1"/>
</dbReference>
<dbReference type="NCBIfam" id="NF005932">
    <property type="entry name" value="PRK07956.1"/>
    <property type="match status" value="1"/>
</dbReference>
<keyword evidence="8 14" id="KW-0862">Zinc</keyword>
<keyword evidence="17" id="KW-1185">Reference proteome</keyword>
<evidence type="ECO:0000256" key="11">
    <source>
        <dbReference type="ARBA" id="ARBA00023204"/>
    </source>
</evidence>
<dbReference type="InterPro" id="IPR012340">
    <property type="entry name" value="NA-bd_OB-fold"/>
</dbReference>
<feature type="active site" description="N6-AMP-lysine intermediate" evidence="14">
    <location>
        <position position="121"/>
    </location>
</feature>
<dbReference type="InterPro" id="IPR013840">
    <property type="entry name" value="DNAligase_N"/>
</dbReference>
<evidence type="ECO:0000256" key="4">
    <source>
        <dbReference type="ARBA" id="ARBA00022598"/>
    </source>
</evidence>
<dbReference type="Gene3D" id="3.40.50.10190">
    <property type="entry name" value="BRCT domain"/>
    <property type="match status" value="1"/>
</dbReference>
<reference evidence="16 17" key="1">
    <citation type="submission" date="2019-03" db="EMBL/GenBank/DDBJ databases">
        <title>Genomic Encyclopedia of Type Strains, Phase IV (KMG-IV): sequencing the most valuable type-strain genomes for metagenomic binning, comparative biology and taxonomic classification.</title>
        <authorList>
            <person name="Goeker M."/>
        </authorList>
    </citation>
    <scope>NUCLEOTIDE SEQUENCE [LARGE SCALE GENOMIC DNA]</scope>
    <source>
        <strain evidence="16 17">DSM 25488</strain>
    </source>
</reference>
<dbReference type="Gene3D" id="1.10.150.20">
    <property type="entry name" value="5' to 3' exonuclease, C-terminal subdomain"/>
    <property type="match status" value="2"/>
</dbReference>
<dbReference type="CDD" id="cd00114">
    <property type="entry name" value="LIGANc"/>
    <property type="match status" value="1"/>
</dbReference>
<dbReference type="AlphaFoldDB" id="A0A4R6XVE3"/>
<dbReference type="HAMAP" id="MF_01588">
    <property type="entry name" value="DNA_ligase_A"/>
    <property type="match status" value="1"/>
</dbReference>
<dbReference type="InterPro" id="IPR013839">
    <property type="entry name" value="DNAligase_adenylation"/>
</dbReference>
<dbReference type="EC" id="6.5.1.2" evidence="2 14"/>
<dbReference type="FunFam" id="1.10.150.20:FF:000006">
    <property type="entry name" value="DNA ligase"/>
    <property type="match status" value="1"/>
</dbReference>
<dbReference type="InterPro" id="IPR033136">
    <property type="entry name" value="DNA_ligase_CS"/>
</dbReference>
<feature type="binding site" evidence="14">
    <location>
        <begin position="83"/>
        <end position="84"/>
    </location>
    <ligand>
        <name>NAD(+)</name>
        <dbReference type="ChEBI" id="CHEBI:57540"/>
    </ligand>
</feature>
<sequence length="672" mass="74151">MKKTYTRPEYDQLKIQLNELAYHYYVLDEPQVADQEYDQMYQALLGIEAQHPNWITADSPTQRVADQPLKKFKQIKHALPMLSLGNVFSEEELLDFDQRIRKVLEKHVAVSNDISYSAEPKLDGLAVSIRYEKGQMVQAATRGDGRIGEDITANVKTIQSIPLVLRGDDFPAVLEVRGEVVMPRDGFEQYNQWALAYDEKVFANPRNAAAGSLRQLDPRKTAKRPLAFYAYSIGEVVPQHRHEKHSDVLLWLKDLGLPVNYLSTVVDGVKGCMDYYQQIGSQRSGLNFDIDGVVYKVDDLGWQHTLGFVTKAPRWATAHKFPAEEATTLVENIEVQVGRTGSITPVARLKPVNVGGVTVTNATLHNEDEIRRKDVRAGDTVFVRRAGDVIPEVVKVVKAKRPEGTQPFEMPTQCPVCQSELHRIPGEAVLRCPAGLSCDAQLKEGIKHFASRKGMDIDGLGDKLVEQLVDAGLISNPADLYHLTEAQVAGLARMAQKSAENLLAGINKSKQTTLARFIYSLGIREVGEATALTLANHLRTLDAIMASDHEALILLPDVGEVVANRITQYFDNSRNLSVIKALCDAGIEWPAIEQKSADQLPLAGKTVVLTGTLSAMTRSEAKQKLLDLGAKVTGSVSAKTDLLVAGANAGSKRVKAEQHKVKIVDEAWLLSQ</sequence>
<evidence type="ECO:0000256" key="13">
    <source>
        <dbReference type="ARBA" id="ARBA00060881"/>
    </source>
</evidence>
<dbReference type="InterPro" id="IPR001679">
    <property type="entry name" value="DNA_ligase"/>
</dbReference>
<feature type="binding site" evidence="14">
    <location>
        <position position="320"/>
    </location>
    <ligand>
        <name>NAD(+)</name>
        <dbReference type="ChEBI" id="CHEBI:57540"/>
    </ligand>
</feature>
<comment type="function">
    <text evidence="1 14">DNA ligase that catalyzes the formation of phosphodiester linkages between 5'-phosphoryl and 3'-hydroxyl groups in double-stranded DNA using NAD as a coenzyme and as the energy source for the reaction. It is essential for DNA replication and repair of damaged DNA.</text>
</comment>